<dbReference type="SUPFAM" id="SSF88946">
    <property type="entry name" value="Sigma2 domain of RNA polymerase sigma factors"/>
    <property type="match status" value="1"/>
</dbReference>
<protein>
    <submittedName>
        <fullName evidence="7">RNA polymerase sigma-70 factor</fullName>
    </submittedName>
</protein>
<evidence type="ECO:0000256" key="3">
    <source>
        <dbReference type="ARBA" id="ARBA00023082"/>
    </source>
</evidence>
<evidence type="ECO:0000256" key="4">
    <source>
        <dbReference type="ARBA" id="ARBA00023163"/>
    </source>
</evidence>
<keyword evidence="3" id="KW-0731">Sigma factor</keyword>
<reference evidence="7" key="1">
    <citation type="journal article" date="2021" name="PeerJ">
        <title>Extensive microbial diversity within the chicken gut microbiome revealed by metagenomics and culture.</title>
        <authorList>
            <person name="Gilroy R."/>
            <person name="Ravi A."/>
            <person name="Getino M."/>
            <person name="Pursley I."/>
            <person name="Horton D.L."/>
            <person name="Alikhan N.F."/>
            <person name="Baker D."/>
            <person name="Gharbi K."/>
            <person name="Hall N."/>
            <person name="Watson M."/>
            <person name="Adriaenssens E.M."/>
            <person name="Foster-Nyarko E."/>
            <person name="Jarju S."/>
            <person name="Secka A."/>
            <person name="Antonio M."/>
            <person name="Oren A."/>
            <person name="Chaudhuri R.R."/>
            <person name="La Ragione R."/>
            <person name="Hildebrand F."/>
            <person name="Pallen M.J."/>
        </authorList>
    </citation>
    <scope>NUCLEOTIDE SEQUENCE</scope>
    <source>
        <strain evidence="7">6966</strain>
    </source>
</reference>
<dbReference type="InterPro" id="IPR013324">
    <property type="entry name" value="RNA_pol_sigma_r3/r4-like"/>
</dbReference>
<dbReference type="InterPro" id="IPR014284">
    <property type="entry name" value="RNA_pol_sigma-70_dom"/>
</dbReference>
<dbReference type="Gene3D" id="1.10.1740.10">
    <property type="match status" value="1"/>
</dbReference>
<evidence type="ECO:0000259" key="6">
    <source>
        <dbReference type="Pfam" id="PF08281"/>
    </source>
</evidence>
<dbReference type="GO" id="GO:0006352">
    <property type="term" value="P:DNA-templated transcription initiation"/>
    <property type="evidence" value="ECO:0007669"/>
    <property type="project" value="InterPro"/>
</dbReference>
<dbReference type="InterPro" id="IPR014327">
    <property type="entry name" value="RNA_pol_sigma70_bacteroid"/>
</dbReference>
<accession>A0A921H6G7</accession>
<keyword evidence="4" id="KW-0804">Transcription</keyword>
<evidence type="ECO:0000256" key="2">
    <source>
        <dbReference type="ARBA" id="ARBA00023015"/>
    </source>
</evidence>
<gene>
    <name evidence="7" type="ORF">K8V05_10070</name>
</gene>
<organism evidence="7 8">
    <name type="scientific">Butyricimonas virosa</name>
    <dbReference type="NCBI Taxonomy" id="544645"/>
    <lineage>
        <taxon>Bacteria</taxon>
        <taxon>Pseudomonadati</taxon>
        <taxon>Bacteroidota</taxon>
        <taxon>Bacteroidia</taxon>
        <taxon>Bacteroidales</taxon>
        <taxon>Odoribacteraceae</taxon>
        <taxon>Butyricimonas</taxon>
    </lineage>
</organism>
<dbReference type="Proteomes" id="UP000742098">
    <property type="component" value="Unassembled WGS sequence"/>
</dbReference>
<dbReference type="InterPro" id="IPR013249">
    <property type="entry name" value="RNA_pol_sigma70_r4_t2"/>
</dbReference>
<evidence type="ECO:0000313" key="8">
    <source>
        <dbReference type="Proteomes" id="UP000742098"/>
    </source>
</evidence>
<dbReference type="InterPro" id="IPR036388">
    <property type="entry name" value="WH-like_DNA-bd_sf"/>
</dbReference>
<comment type="similarity">
    <text evidence="1">Belongs to the sigma-70 factor family. ECF subfamily.</text>
</comment>
<dbReference type="AlphaFoldDB" id="A0A921H6G7"/>
<dbReference type="NCBIfam" id="TIGR02985">
    <property type="entry name" value="Sig70_bacteroi1"/>
    <property type="match status" value="1"/>
</dbReference>
<dbReference type="PANTHER" id="PTHR43133">
    <property type="entry name" value="RNA POLYMERASE ECF-TYPE SIGMA FACTO"/>
    <property type="match status" value="1"/>
</dbReference>
<dbReference type="InterPro" id="IPR039425">
    <property type="entry name" value="RNA_pol_sigma-70-like"/>
</dbReference>
<comment type="caution">
    <text evidence="7">The sequence shown here is derived from an EMBL/GenBank/DDBJ whole genome shotgun (WGS) entry which is preliminary data.</text>
</comment>
<dbReference type="SUPFAM" id="SSF88659">
    <property type="entry name" value="Sigma3 and sigma4 domains of RNA polymerase sigma factors"/>
    <property type="match status" value="1"/>
</dbReference>
<feature type="domain" description="RNA polymerase sigma factor 70 region 4 type 2" evidence="6">
    <location>
        <begin position="122"/>
        <end position="171"/>
    </location>
</feature>
<keyword evidence="2" id="KW-0805">Transcription regulation</keyword>
<dbReference type="GO" id="GO:0003677">
    <property type="term" value="F:DNA binding"/>
    <property type="evidence" value="ECO:0007669"/>
    <property type="project" value="InterPro"/>
</dbReference>
<dbReference type="Pfam" id="PF04542">
    <property type="entry name" value="Sigma70_r2"/>
    <property type="match status" value="1"/>
</dbReference>
<feature type="domain" description="RNA polymerase sigma-70 region 2" evidence="5">
    <location>
        <begin position="26"/>
        <end position="91"/>
    </location>
</feature>
<name>A0A921H6G7_9BACT</name>
<dbReference type="GO" id="GO:0016987">
    <property type="term" value="F:sigma factor activity"/>
    <property type="evidence" value="ECO:0007669"/>
    <property type="project" value="UniProtKB-KW"/>
</dbReference>
<dbReference type="Gene3D" id="1.10.10.10">
    <property type="entry name" value="Winged helix-like DNA-binding domain superfamily/Winged helix DNA-binding domain"/>
    <property type="match status" value="1"/>
</dbReference>
<reference evidence="7" key="2">
    <citation type="submission" date="2021-09" db="EMBL/GenBank/DDBJ databases">
        <authorList>
            <person name="Gilroy R."/>
        </authorList>
    </citation>
    <scope>NUCLEOTIDE SEQUENCE</scope>
    <source>
        <strain evidence="7">6966</strain>
    </source>
</reference>
<dbReference type="Pfam" id="PF08281">
    <property type="entry name" value="Sigma70_r4_2"/>
    <property type="match status" value="1"/>
</dbReference>
<sequence length="192" mass="23126">MERKNCDSEVLLRGLRQGDERAFRILFEEFYTALCLFATRFLGDSEAAADVVQEAFLKYWDRHTDFDNYYKIKSFLYVVVRHACLNRIRDQHVNVEIVEDMAIDSDEFFQTQVMEEEAYRVFYRTIDHLPQQMRTVIYYALEGLKNAEIAQKMGVSENAVHAYKKEAYKRLKESMKDYYYLFEFLFLYFLYS</sequence>
<proteinExistence type="inferred from homology"/>
<evidence type="ECO:0000259" key="5">
    <source>
        <dbReference type="Pfam" id="PF04542"/>
    </source>
</evidence>
<dbReference type="EMBL" id="DYVS01000172">
    <property type="protein sequence ID" value="HJF71087.1"/>
    <property type="molecule type" value="Genomic_DNA"/>
</dbReference>
<evidence type="ECO:0000256" key="1">
    <source>
        <dbReference type="ARBA" id="ARBA00010641"/>
    </source>
</evidence>
<dbReference type="NCBIfam" id="TIGR02937">
    <property type="entry name" value="sigma70-ECF"/>
    <property type="match status" value="1"/>
</dbReference>
<evidence type="ECO:0000313" key="7">
    <source>
        <dbReference type="EMBL" id="HJF71087.1"/>
    </source>
</evidence>
<dbReference type="PANTHER" id="PTHR43133:SF46">
    <property type="entry name" value="RNA POLYMERASE SIGMA-70 FACTOR ECF SUBFAMILY"/>
    <property type="match status" value="1"/>
</dbReference>
<dbReference type="InterPro" id="IPR007627">
    <property type="entry name" value="RNA_pol_sigma70_r2"/>
</dbReference>
<dbReference type="InterPro" id="IPR013325">
    <property type="entry name" value="RNA_pol_sigma_r2"/>
</dbReference>